<gene>
    <name evidence="1" type="ORF">I8E28_15645</name>
</gene>
<proteinExistence type="predicted"/>
<comment type="caution">
    <text evidence="1">The sequence shown here is derived from an EMBL/GenBank/DDBJ whole genome shotgun (WGS) entry which is preliminary data.</text>
</comment>
<organism evidence="1 2">
    <name type="scientific">Ramlibacter algicola</name>
    <dbReference type="NCBI Taxonomy" id="2795217"/>
    <lineage>
        <taxon>Bacteria</taxon>
        <taxon>Pseudomonadati</taxon>
        <taxon>Pseudomonadota</taxon>
        <taxon>Betaproteobacteria</taxon>
        <taxon>Burkholderiales</taxon>
        <taxon>Comamonadaceae</taxon>
        <taxon>Ramlibacter</taxon>
    </lineage>
</organism>
<dbReference type="EMBL" id="JAEDAO010000001">
    <property type="protein sequence ID" value="MBK0394035.1"/>
    <property type="molecule type" value="Genomic_DNA"/>
</dbReference>
<dbReference type="Proteomes" id="UP000617041">
    <property type="component" value="Unassembled WGS sequence"/>
</dbReference>
<keyword evidence="2" id="KW-1185">Reference proteome</keyword>
<dbReference type="RefSeq" id="WP_200788990.1">
    <property type="nucleotide sequence ID" value="NZ_JAEDAO010000001.1"/>
</dbReference>
<protein>
    <submittedName>
        <fullName evidence="1">Uncharacterized protein</fullName>
    </submittedName>
</protein>
<name>A0A934Q2V3_9BURK</name>
<evidence type="ECO:0000313" key="1">
    <source>
        <dbReference type="EMBL" id="MBK0394035.1"/>
    </source>
</evidence>
<reference evidence="1" key="1">
    <citation type="submission" date="2020-12" db="EMBL/GenBank/DDBJ databases">
        <title>Ramlibacter sp. nov., isolated from a freshwater alga, Cryptomonas.</title>
        <authorList>
            <person name="Kim H.M."/>
            <person name="Jeon C.O."/>
        </authorList>
    </citation>
    <scope>NUCLEOTIDE SEQUENCE</scope>
    <source>
        <strain evidence="1">CrO1</strain>
    </source>
</reference>
<dbReference type="AlphaFoldDB" id="A0A934Q2V3"/>
<evidence type="ECO:0000313" key="2">
    <source>
        <dbReference type="Proteomes" id="UP000617041"/>
    </source>
</evidence>
<accession>A0A934Q2V3</accession>
<sequence>MCGSTLQSHGLLRAHDFDRFLHLVVVDQLQVREAQRAALAARTGIGDRAREFDQQGLRVGGGQRDFVPVQQGDGFVQPLPPGRITGAPGAQAQRLARAADRGEHQLAAFGTRFLDAGAVSGVGGGDAVGRHGGELFRPL</sequence>